<accession>A0A0B9H1B4</accession>
<reference evidence="2 3" key="1">
    <citation type="submission" date="2014-12" db="EMBL/GenBank/DDBJ databases">
        <title>Genome sequencing of Photobacterium gaetbulicola AD005a.</title>
        <authorList>
            <person name="Adrian T.G.S."/>
            <person name="Chan K.G."/>
        </authorList>
    </citation>
    <scope>NUCLEOTIDE SEQUENCE [LARGE SCALE GENOMIC DNA]</scope>
    <source>
        <strain evidence="2 3">AD005a</strain>
    </source>
</reference>
<organism evidence="2 3">
    <name type="scientific">Photobacterium gaetbulicola</name>
    <dbReference type="NCBI Taxonomy" id="1295392"/>
    <lineage>
        <taxon>Bacteria</taxon>
        <taxon>Pseudomonadati</taxon>
        <taxon>Pseudomonadota</taxon>
        <taxon>Gammaproteobacteria</taxon>
        <taxon>Vibrionales</taxon>
        <taxon>Vibrionaceae</taxon>
        <taxon>Photobacterium</taxon>
    </lineage>
</organism>
<gene>
    <name evidence="2" type="ORF">RJ45_05015</name>
</gene>
<dbReference type="PROSITE" id="PS51833">
    <property type="entry name" value="HDOD"/>
    <property type="match status" value="1"/>
</dbReference>
<keyword evidence="2" id="KW-0418">Kinase</keyword>
<protein>
    <submittedName>
        <fullName evidence="2">Histidine kinase</fullName>
    </submittedName>
</protein>
<dbReference type="InterPro" id="IPR052340">
    <property type="entry name" value="RNase_Y/CdgJ"/>
</dbReference>
<evidence type="ECO:0000313" key="3">
    <source>
        <dbReference type="Proteomes" id="UP000031278"/>
    </source>
</evidence>
<dbReference type="PANTHER" id="PTHR33525">
    <property type="match status" value="1"/>
</dbReference>
<dbReference type="PANTHER" id="PTHR33525:SF3">
    <property type="entry name" value="RIBONUCLEASE Y"/>
    <property type="match status" value="1"/>
</dbReference>
<dbReference type="Pfam" id="PF08668">
    <property type="entry name" value="HDOD"/>
    <property type="match status" value="1"/>
</dbReference>
<dbReference type="Proteomes" id="UP000031278">
    <property type="component" value="Unassembled WGS sequence"/>
</dbReference>
<evidence type="ECO:0000313" key="2">
    <source>
        <dbReference type="EMBL" id="KHT64711.1"/>
    </source>
</evidence>
<keyword evidence="2" id="KW-0808">Transferase</keyword>
<evidence type="ECO:0000259" key="1">
    <source>
        <dbReference type="PROSITE" id="PS51833"/>
    </source>
</evidence>
<dbReference type="RefSeq" id="WP_039459028.1">
    <property type="nucleotide sequence ID" value="NZ_JWLZ01000053.1"/>
</dbReference>
<dbReference type="InterPro" id="IPR013976">
    <property type="entry name" value="HDOD"/>
</dbReference>
<comment type="caution">
    <text evidence="2">The sequence shown here is derived from an EMBL/GenBank/DDBJ whole genome shotgun (WGS) entry which is preliminary data.</text>
</comment>
<name>A0A0B9H1B4_9GAMM</name>
<sequence>MTHVSFFWLRPENDMIIKGLESEFCSLVKSAVQKDRLILPPIPSVLNKLQQLCNDDETTVRSVADLLIDDPGITAYIVKISNTMMFNRRNVVCHDIYTAVSRLGIFRVRDIITAKAIEELKLRYHFSQECNQLLKQSAIRSRQLAATMALISHGLATHEELPKKIEPEKALLAGLFADIGLFSLIHEYQAYLDSGNYLDIDIAKYVFQHSCQEASKVILKHWGFDDDYLEVATNQVLRSRSSDDDTGYLDVARMAHHLLMFKSNDDAIDEHHVELDLAGAEVMYELTNLPSQEFNQRLKTVISNSGL</sequence>
<proteinExistence type="predicted"/>
<dbReference type="SUPFAM" id="SSF109604">
    <property type="entry name" value="HD-domain/PDEase-like"/>
    <property type="match status" value="1"/>
</dbReference>
<dbReference type="AlphaFoldDB" id="A0A0B9H1B4"/>
<feature type="domain" description="HDOD" evidence="1">
    <location>
        <begin position="39"/>
        <end position="238"/>
    </location>
</feature>
<dbReference type="GO" id="GO:0016301">
    <property type="term" value="F:kinase activity"/>
    <property type="evidence" value="ECO:0007669"/>
    <property type="project" value="UniProtKB-KW"/>
</dbReference>
<dbReference type="Gene3D" id="1.10.3210.10">
    <property type="entry name" value="Hypothetical protein af1432"/>
    <property type="match status" value="1"/>
</dbReference>
<dbReference type="EMBL" id="JWLZ01000053">
    <property type="protein sequence ID" value="KHT64711.1"/>
    <property type="molecule type" value="Genomic_DNA"/>
</dbReference>